<proteinExistence type="predicted"/>
<sequence length="113" mass="13380">MKKKSRSNNPEGRPPEYQSEMKKVLIPLPKSYLEWIDSVAEENCTSRARLINEHLRMIQSLMAFGFIEIDEYGTEFANVPRKRHNKRKNEEHSPGLILKATRDRITKEFYEKD</sequence>
<dbReference type="RefSeq" id="WP_144986054.1">
    <property type="nucleotide sequence ID" value="NZ_CP037920.1"/>
</dbReference>
<gene>
    <name evidence="2" type="ORF">V144x_32380</name>
</gene>
<protein>
    <submittedName>
        <fullName evidence="2">Uncharacterized protein</fullName>
    </submittedName>
</protein>
<dbReference type="EMBL" id="CP037920">
    <property type="protein sequence ID" value="QDT97756.1"/>
    <property type="molecule type" value="Genomic_DNA"/>
</dbReference>
<evidence type="ECO:0000313" key="2">
    <source>
        <dbReference type="EMBL" id="QDT97756.1"/>
    </source>
</evidence>
<dbReference type="KEGG" id="gaw:V144x_32380"/>
<dbReference type="AlphaFoldDB" id="A0A517VXM3"/>
<accession>A0A517VXM3</accession>
<dbReference type="Proteomes" id="UP000318704">
    <property type="component" value="Chromosome"/>
</dbReference>
<evidence type="ECO:0000313" key="3">
    <source>
        <dbReference type="Proteomes" id="UP000318704"/>
    </source>
</evidence>
<organism evidence="2 3">
    <name type="scientific">Gimesia aquarii</name>
    <dbReference type="NCBI Taxonomy" id="2527964"/>
    <lineage>
        <taxon>Bacteria</taxon>
        <taxon>Pseudomonadati</taxon>
        <taxon>Planctomycetota</taxon>
        <taxon>Planctomycetia</taxon>
        <taxon>Planctomycetales</taxon>
        <taxon>Planctomycetaceae</taxon>
        <taxon>Gimesia</taxon>
    </lineage>
</organism>
<name>A0A517VXM3_9PLAN</name>
<evidence type="ECO:0000256" key="1">
    <source>
        <dbReference type="SAM" id="MobiDB-lite"/>
    </source>
</evidence>
<reference evidence="2 3" key="1">
    <citation type="submission" date="2019-03" db="EMBL/GenBank/DDBJ databases">
        <title>Deep-cultivation of Planctomycetes and their phenomic and genomic characterization uncovers novel biology.</title>
        <authorList>
            <person name="Wiegand S."/>
            <person name="Jogler M."/>
            <person name="Boedeker C."/>
            <person name="Pinto D."/>
            <person name="Vollmers J."/>
            <person name="Rivas-Marin E."/>
            <person name="Kohn T."/>
            <person name="Peeters S.H."/>
            <person name="Heuer A."/>
            <person name="Rast P."/>
            <person name="Oberbeckmann S."/>
            <person name="Bunk B."/>
            <person name="Jeske O."/>
            <person name="Meyerdierks A."/>
            <person name="Storesund J.E."/>
            <person name="Kallscheuer N."/>
            <person name="Luecker S."/>
            <person name="Lage O.M."/>
            <person name="Pohl T."/>
            <person name="Merkel B.J."/>
            <person name="Hornburger P."/>
            <person name="Mueller R.-W."/>
            <person name="Bruemmer F."/>
            <person name="Labrenz M."/>
            <person name="Spormann A.M."/>
            <person name="Op den Camp H."/>
            <person name="Overmann J."/>
            <person name="Amann R."/>
            <person name="Jetten M.S.M."/>
            <person name="Mascher T."/>
            <person name="Medema M.H."/>
            <person name="Devos D.P."/>
            <person name="Kaster A.-K."/>
            <person name="Ovreas L."/>
            <person name="Rohde M."/>
            <person name="Galperin M.Y."/>
            <person name="Jogler C."/>
        </authorList>
    </citation>
    <scope>NUCLEOTIDE SEQUENCE [LARGE SCALE GENOMIC DNA]</scope>
    <source>
        <strain evidence="2 3">V144</strain>
    </source>
</reference>
<feature type="region of interest" description="Disordered" evidence="1">
    <location>
        <begin position="1"/>
        <end position="20"/>
    </location>
</feature>